<keyword evidence="2 13" id="KW-0963">Cytoplasm</keyword>
<keyword evidence="5 13" id="KW-0479">Metal-binding</keyword>
<comment type="subunit">
    <text evidence="13">Homodimer.</text>
</comment>
<dbReference type="InterPro" id="IPR036621">
    <property type="entry name" value="Anticodon-bd_dom_sf"/>
</dbReference>
<dbReference type="CDD" id="cd00771">
    <property type="entry name" value="ThrRS_core"/>
    <property type="match status" value="1"/>
</dbReference>
<dbReference type="InterPro" id="IPR012947">
    <property type="entry name" value="tRNA_SAD"/>
</dbReference>
<dbReference type="HAMAP" id="MF_00184">
    <property type="entry name" value="Thr_tRNA_synth"/>
    <property type="match status" value="1"/>
</dbReference>
<keyword evidence="3 13" id="KW-0820">tRNA-binding</keyword>
<dbReference type="SUPFAM" id="SSF81271">
    <property type="entry name" value="TGS-like"/>
    <property type="match status" value="1"/>
</dbReference>
<dbReference type="PROSITE" id="PS50862">
    <property type="entry name" value="AA_TRNA_LIGASE_II"/>
    <property type="match status" value="1"/>
</dbReference>
<evidence type="ECO:0000313" key="17">
    <source>
        <dbReference type="Proteomes" id="UP001149140"/>
    </source>
</evidence>
<keyword evidence="6 13" id="KW-0547">Nucleotide-binding</keyword>
<dbReference type="InterPro" id="IPR002314">
    <property type="entry name" value="aa-tRNA-synt_IIb"/>
</dbReference>
<comment type="catalytic activity">
    <reaction evidence="12 13">
        <text>tRNA(Thr) + L-threonine + ATP = L-threonyl-tRNA(Thr) + AMP + diphosphate + H(+)</text>
        <dbReference type="Rhea" id="RHEA:24624"/>
        <dbReference type="Rhea" id="RHEA-COMP:9670"/>
        <dbReference type="Rhea" id="RHEA-COMP:9704"/>
        <dbReference type="ChEBI" id="CHEBI:15378"/>
        <dbReference type="ChEBI" id="CHEBI:30616"/>
        <dbReference type="ChEBI" id="CHEBI:33019"/>
        <dbReference type="ChEBI" id="CHEBI:57926"/>
        <dbReference type="ChEBI" id="CHEBI:78442"/>
        <dbReference type="ChEBI" id="CHEBI:78534"/>
        <dbReference type="ChEBI" id="CHEBI:456215"/>
        <dbReference type="EC" id="6.1.1.3"/>
    </reaction>
</comment>
<dbReference type="NCBIfam" id="TIGR00418">
    <property type="entry name" value="thrS"/>
    <property type="match status" value="1"/>
</dbReference>
<evidence type="ECO:0000256" key="11">
    <source>
        <dbReference type="ARBA" id="ARBA00023146"/>
    </source>
</evidence>
<evidence type="ECO:0000256" key="8">
    <source>
        <dbReference type="ARBA" id="ARBA00022840"/>
    </source>
</evidence>
<comment type="subcellular location">
    <subcellularLocation>
        <location evidence="13">Cytoplasm</location>
    </subcellularLocation>
</comment>
<evidence type="ECO:0000256" key="7">
    <source>
        <dbReference type="ARBA" id="ARBA00022833"/>
    </source>
</evidence>
<comment type="similarity">
    <text evidence="1 13">Belongs to the class-II aminoacyl-tRNA synthetase family.</text>
</comment>
<dbReference type="GO" id="GO:0005737">
    <property type="term" value="C:cytoplasm"/>
    <property type="evidence" value="ECO:0007669"/>
    <property type="project" value="UniProtKB-SubCell"/>
</dbReference>
<keyword evidence="8 13" id="KW-0067">ATP-binding</keyword>
<dbReference type="InterPro" id="IPR004095">
    <property type="entry name" value="TGS"/>
</dbReference>
<dbReference type="GO" id="GO:0046872">
    <property type="term" value="F:metal ion binding"/>
    <property type="evidence" value="ECO:0007669"/>
    <property type="project" value="UniProtKB-KW"/>
</dbReference>
<dbReference type="Gene3D" id="3.30.54.20">
    <property type="match status" value="1"/>
</dbReference>
<dbReference type="InterPro" id="IPR004154">
    <property type="entry name" value="Anticodon-bd"/>
</dbReference>
<dbReference type="PANTHER" id="PTHR11451:SF44">
    <property type="entry name" value="THREONINE--TRNA LIGASE, CHLOROPLASTIC_MITOCHONDRIAL 2"/>
    <property type="match status" value="1"/>
</dbReference>
<keyword evidence="4 13" id="KW-0436">Ligase</keyword>
<dbReference type="InterPro" id="IPR033728">
    <property type="entry name" value="ThrRS_core"/>
</dbReference>
<reference evidence="16" key="1">
    <citation type="submission" date="2022-10" db="EMBL/GenBank/DDBJ databases">
        <title>The WGS of Solirubrobacter ginsenosidimutans DSM 21036.</title>
        <authorList>
            <person name="Jiang Z."/>
        </authorList>
    </citation>
    <scope>NUCLEOTIDE SEQUENCE</scope>
    <source>
        <strain evidence="16">DSM 21036</strain>
    </source>
</reference>
<dbReference type="InterPro" id="IPR006195">
    <property type="entry name" value="aa-tRNA-synth_II"/>
</dbReference>
<evidence type="ECO:0000256" key="3">
    <source>
        <dbReference type="ARBA" id="ARBA00022555"/>
    </source>
</evidence>
<dbReference type="SMART" id="SM00863">
    <property type="entry name" value="tRNA_SAD"/>
    <property type="match status" value="1"/>
</dbReference>
<keyword evidence="11 13" id="KW-0030">Aminoacyl-tRNA synthetase</keyword>
<dbReference type="Gene3D" id="3.30.930.10">
    <property type="entry name" value="Bira Bifunctional Protein, Domain 2"/>
    <property type="match status" value="1"/>
</dbReference>
<comment type="caution">
    <text evidence="13">Lacks conserved residue(s) required for the propagation of feature annotation.</text>
</comment>
<evidence type="ECO:0000256" key="9">
    <source>
        <dbReference type="ARBA" id="ARBA00022884"/>
    </source>
</evidence>
<dbReference type="SUPFAM" id="SSF55681">
    <property type="entry name" value="Class II aaRS and biotin synthetases"/>
    <property type="match status" value="1"/>
</dbReference>
<organism evidence="16 17">
    <name type="scientific">Solirubrobacter ginsenosidimutans</name>
    <dbReference type="NCBI Taxonomy" id="490573"/>
    <lineage>
        <taxon>Bacteria</taxon>
        <taxon>Bacillati</taxon>
        <taxon>Actinomycetota</taxon>
        <taxon>Thermoleophilia</taxon>
        <taxon>Solirubrobacterales</taxon>
        <taxon>Solirubrobacteraceae</taxon>
        <taxon>Solirubrobacter</taxon>
    </lineage>
</organism>
<dbReference type="Proteomes" id="UP001149140">
    <property type="component" value="Unassembled WGS sequence"/>
</dbReference>
<evidence type="ECO:0000259" key="15">
    <source>
        <dbReference type="PROSITE" id="PS51880"/>
    </source>
</evidence>
<dbReference type="InterPro" id="IPR012676">
    <property type="entry name" value="TGS-like"/>
</dbReference>
<dbReference type="GO" id="GO:0000049">
    <property type="term" value="F:tRNA binding"/>
    <property type="evidence" value="ECO:0007669"/>
    <property type="project" value="UniProtKB-KW"/>
</dbReference>
<feature type="domain" description="TGS" evidence="15">
    <location>
        <begin position="1"/>
        <end position="75"/>
    </location>
</feature>
<evidence type="ECO:0000256" key="6">
    <source>
        <dbReference type="ARBA" id="ARBA00022741"/>
    </source>
</evidence>
<evidence type="ECO:0000256" key="10">
    <source>
        <dbReference type="ARBA" id="ARBA00022917"/>
    </source>
</evidence>
<dbReference type="Pfam" id="PF03129">
    <property type="entry name" value="HGTP_anticodon"/>
    <property type="match status" value="1"/>
</dbReference>
<evidence type="ECO:0000256" key="12">
    <source>
        <dbReference type="ARBA" id="ARBA00049515"/>
    </source>
</evidence>
<dbReference type="PRINTS" id="PR01047">
    <property type="entry name" value="TRNASYNTHTHR"/>
</dbReference>
<keyword evidence="17" id="KW-1185">Reference proteome</keyword>
<dbReference type="RefSeq" id="WP_270043433.1">
    <property type="nucleotide sequence ID" value="NZ_JAPDOD010000031.1"/>
</dbReference>
<sequence length="650" mass="73570">MRVPLPDGSVRELPDGSTGADLAADIGPGLARAAMAIRVLDGDKTEKRDGTAYDNGRIVDLSYPLVDGQPVEIVTAKAGDGDALKLLRHDIAHVLAESVLELYPGTKVSIGPPIAEGFYYDFEFPPGVTINEDDFPKIEAQMKKHVKADEPFVRSELPVGEAIEHFLREDQPYKVELIEDLVKNQGVPSVGIYQNGDFYDLCRGPHAPGTGRAKAFKLTSVAGAYWRGDANRQMLTRIYGTAFASKEELAEHVERLEQARARDHRKLGKELELYMFSELSPGSPFWFPNGMAIWNELTKLWRTENGARGYREVKTPILYDAELFKRSGHWHVYRDNMYFTDVEGQSMGLKPMNCPAHTQLYASQRRSYRDLPIRYSEQGLVHRHEPSGTLHGLLRVRHITQDDAHIFATEDQIEEEVIRCLDFGFAIYDKFGFEPRLELSTRPEKRIGTEDMWDRAEAALQRALDNHGLKYDVNEGDGAFYGPKIDLHMTDAIGRSWQLGTVQLDYVMPERFELVYTGADNAEHRPVMIHRALMGSFERFIGMLVEHYAGEFPVWLAPVQAIVLPVSDRHVEHADKVQAALGEFRVEVDRRTESIGRKIREAELRKIPYMLVLGDREVESDTLSVRRHREGDQGALTLEDLRAKLGADEE</sequence>
<dbReference type="GO" id="GO:0004829">
    <property type="term" value="F:threonine-tRNA ligase activity"/>
    <property type="evidence" value="ECO:0007669"/>
    <property type="project" value="UniProtKB-UniRule"/>
</dbReference>
<feature type="domain" description="Aminoacyl-transfer RNA synthetases class-II family profile" evidence="14">
    <location>
        <begin position="251"/>
        <end position="553"/>
    </location>
</feature>
<dbReference type="CDD" id="cd01667">
    <property type="entry name" value="TGS_ThrRS"/>
    <property type="match status" value="1"/>
</dbReference>
<keyword evidence="7 13" id="KW-0862">Zinc</keyword>
<evidence type="ECO:0000256" key="1">
    <source>
        <dbReference type="ARBA" id="ARBA00008226"/>
    </source>
</evidence>
<dbReference type="InterPro" id="IPR018163">
    <property type="entry name" value="Thr/Ala-tRNA-synth_IIc_edit"/>
</dbReference>
<dbReference type="Pfam" id="PF07973">
    <property type="entry name" value="tRNA_SAD"/>
    <property type="match status" value="1"/>
</dbReference>
<keyword evidence="9 13" id="KW-0694">RNA-binding</keyword>
<evidence type="ECO:0000313" key="16">
    <source>
        <dbReference type="EMBL" id="MDA0164183.1"/>
    </source>
</evidence>
<dbReference type="FunFam" id="3.30.930.10:FF:000002">
    <property type="entry name" value="Threonine--tRNA ligase"/>
    <property type="match status" value="1"/>
</dbReference>
<proteinExistence type="inferred from homology"/>
<dbReference type="InterPro" id="IPR002320">
    <property type="entry name" value="Thr-tRNA-ligase_IIa"/>
</dbReference>
<accession>A0A9X3N3I6</accession>
<dbReference type="Pfam" id="PF02824">
    <property type="entry name" value="TGS"/>
    <property type="match status" value="1"/>
</dbReference>
<dbReference type="Pfam" id="PF00587">
    <property type="entry name" value="tRNA-synt_2b"/>
    <property type="match status" value="1"/>
</dbReference>
<evidence type="ECO:0000256" key="4">
    <source>
        <dbReference type="ARBA" id="ARBA00022598"/>
    </source>
</evidence>
<dbReference type="Gene3D" id="3.40.50.800">
    <property type="entry name" value="Anticodon-binding domain"/>
    <property type="match status" value="1"/>
</dbReference>
<dbReference type="EC" id="6.1.1.3" evidence="13"/>
<feature type="binding site" evidence="13">
    <location>
        <position position="354"/>
    </location>
    <ligand>
        <name>Zn(2+)</name>
        <dbReference type="ChEBI" id="CHEBI:29105"/>
        <note>catalytic</note>
    </ligand>
</feature>
<feature type="binding site" evidence="13">
    <location>
        <position position="530"/>
    </location>
    <ligand>
        <name>Zn(2+)</name>
        <dbReference type="ChEBI" id="CHEBI:29105"/>
        <note>catalytic</note>
    </ligand>
</feature>
<dbReference type="Gene3D" id="3.30.980.10">
    <property type="entry name" value="Threonyl-trna Synthetase, Chain A, domain 2"/>
    <property type="match status" value="1"/>
</dbReference>
<dbReference type="InterPro" id="IPR012675">
    <property type="entry name" value="Beta-grasp_dom_sf"/>
</dbReference>
<dbReference type="InterPro" id="IPR047246">
    <property type="entry name" value="ThrRS_anticodon"/>
</dbReference>
<evidence type="ECO:0000256" key="5">
    <source>
        <dbReference type="ARBA" id="ARBA00022723"/>
    </source>
</evidence>
<evidence type="ECO:0000256" key="13">
    <source>
        <dbReference type="HAMAP-Rule" id="MF_00184"/>
    </source>
</evidence>
<dbReference type="AlphaFoldDB" id="A0A9X3N3I6"/>
<dbReference type="InterPro" id="IPR045864">
    <property type="entry name" value="aa-tRNA-synth_II/BPL/LPL"/>
</dbReference>
<dbReference type="PANTHER" id="PTHR11451">
    <property type="entry name" value="THREONINE-TRNA LIGASE"/>
    <property type="match status" value="1"/>
</dbReference>
<dbReference type="SUPFAM" id="SSF52954">
    <property type="entry name" value="Class II aaRS ABD-related"/>
    <property type="match status" value="1"/>
</dbReference>
<protein>
    <recommendedName>
        <fullName evidence="13">Threonine--tRNA ligase</fullName>
        <ecNumber evidence="13">6.1.1.3</ecNumber>
    </recommendedName>
    <alternativeName>
        <fullName evidence="13">Threonyl-tRNA synthetase</fullName>
        <shortName evidence="13">ThrRS</shortName>
    </alternativeName>
</protein>
<dbReference type="SUPFAM" id="SSF55186">
    <property type="entry name" value="ThrRS/AlaRS common domain"/>
    <property type="match status" value="1"/>
</dbReference>
<dbReference type="FunFam" id="3.30.980.10:FF:000005">
    <property type="entry name" value="Threonyl-tRNA synthetase, mitochondrial"/>
    <property type="match status" value="1"/>
</dbReference>
<comment type="cofactor">
    <cofactor evidence="13">
        <name>Zn(2+)</name>
        <dbReference type="ChEBI" id="CHEBI:29105"/>
    </cofactor>
    <text evidence="13">Binds 1 zinc ion per subunit.</text>
</comment>
<keyword evidence="10 13" id="KW-0648">Protein biosynthesis</keyword>
<evidence type="ECO:0000259" key="14">
    <source>
        <dbReference type="PROSITE" id="PS50862"/>
    </source>
</evidence>
<dbReference type="CDD" id="cd00860">
    <property type="entry name" value="ThrRS_anticodon"/>
    <property type="match status" value="1"/>
</dbReference>
<dbReference type="Gene3D" id="3.10.20.30">
    <property type="match status" value="1"/>
</dbReference>
<gene>
    <name evidence="13 16" type="primary">thrS</name>
    <name evidence="16" type="ORF">OM076_28170</name>
</gene>
<evidence type="ECO:0000256" key="2">
    <source>
        <dbReference type="ARBA" id="ARBA00022490"/>
    </source>
</evidence>
<dbReference type="FunFam" id="3.40.50.800:FF:000001">
    <property type="entry name" value="Threonine--tRNA ligase"/>
    <property type="match status" value="1"/>
</dbReference>
<feature type="binding site" evidence="13">
    <location>
        <position position="405"/>
    </location>
    <ligand>
        <name>Zn(2+)</name>
        <dbReference type="ChEBI" id="CHEBI:29105"/>
        <note>catalytic</note>
    </ligand>
</feature>
<dbReference type="GO" id="GO:0005524">
    <property type="term" value="F:ATP binding"/>
    <property type="evidence" value="ECO:0007669"/>
    <property type="project" value="UniProtKB-UniRule"/>
</dbReference>
<name>A0A9X3N3I6_9ACTN</name>
<comment type="caution">
    <text evidence="16">The sequence shown here is derived from an EMBL/GenBank/DDBJ whole genome shotgun (WGS) entry which is preliminary data.</text>
</comment>
<dbReference type="PROSITE" id="PS51880">
    <property type="entry name" value="TGS"/>
    <property type="match status" value="1"/>
</dbReference>
<dbReference type="EMBL" id="JAPDOD010000031">
    <property type="protein sequence ID" value="MDA0164183.1"/>
    <property type="molecule type" value="Genomic_DNA"/>
</dbReference>
<dbReference type="GO" id="GO:0006435">
    <property type="term" value="P:threonyl-tRNA aminoacylation"/>
    <property type="evidence" value="ECO:0007669"/>
    <property type="project" value="UniProtKB-UniRule"/>
</dbReference>